<feature type="region of interest" description="Disordered" evidence="1">
    <location>
        <begin position="2188"/>
        <end position="2208"/>
    </location>
</feature>
<evidence type="ECO:0000259" key="5">
    <source>
        <dbReference type="Pfam" id="PF24514"/>
    </source>
</evidence>
<feature type="region of interest" description="Disordered" evidence="1">
    <location>
        <begin position="2607"/>
        <end position="2629"/>
    </location>
</feature>
<reference evidence="7" key="1">
    <citation type="submission" date="2016-02" db="EMBL/GenBank/DDBJ databases">
        <authorList>
            <person name="Holder M.E."/>
            <person name="Ajami N.J."/>
            <person name="Petrosino J.F."/>
        </authorList>
    </citation>
    <scope>NUCLEOTIDE SEQUENCE [LARGE SCALE GENOMIC DNA]</scope>
    <source>
        <strain evidence="7">CCUG 36733</strain>
    </source>
</reference>
<dbReference type="GO" id="GO:0005975">
    <property type="term" value="P:carbohydrate metabolic process"/>
    <property type="evidence" value="ECO:0007669"/>
    <property type="project" value="UniProtKB-ARBA"/>
</dbReference>
<organism evidence="6 7">
    <name type="scientific">Actinomyces radicidentis</name>
    <dbReference type="NCBI Taxonomy" id="111015"/>
    <lineage>
        <taxon>Bacteria</taxon>
        <taxon>Bacillati</taxon>
        <taxon>Actinomycetota</taxon>
        <taxon>Actinomycetes</taxon>
        <taxon>Actinomycetales</taxon>
        <taxon>Actinomycetaceae</taxon>
        <taxon>Actinomyces</taxon>
    </lineage>
</organism>
<name>A0A0X8JEP6_ACTRD</name>
<feature type="domain" description="DUF5979" evidence="4">
    <location>
        <begin position="1033"/>
        <end position="1170"/>
    </location>
</feature>
<dbReference type="KEGG" id="ard:AXF14_05615"/>
<dbReference type="InterPro" id="IPR046022">
    <property type="entry name" value="DUF5979"/>
</dbReference>
<feature type="domain" description="DUF5979" evidence="4">
    <location>
        <begin position="2259"/>
        <end position="2372"/>
    </location>
</feature>
<evidence type="ECO:0000313" key="6">
    <source>
        <dbReference type="EMBL" id="AMD87162.1"/>
    </source>
</evidence>
<dbReference type="Gene3D" id="2.60.40.10">
    <property type="entry name" value="Immunoglobulins"/>
    <property type="match status" value="1"/>
</dbReference>
<evidence type="ECO:0000259" key="4">
    <source>
        <dbReference type="Pfam" id="PF19407"/>
    </source>
</evidence>
<dbReference type="STRING" id="111015.AXF14_05615"/>
<dbReference type="InterPro" id="IPR041033">
    <property type="entry name" value="SpaA_PFL_dom_1"/>
</dbReference>
<evidence type="ECO:0000259" key="3">
    <source>
        <dbReference type="Pfam" id="PF17802"/>
    </source>
</evidence>
<evidence type="ECO:0000313" key="7">
    <source>
        <dbReference type="Proteomes" id="UP000065220"/>
    </source>
</evidence>
<keyword evidence="2" id="KW-0812">Transmembrane</keyword>
<feature type="domain" description="DUF5979" evidence="4">
    <location>
        <begin position="909"/>
        <end position="1011"/>
    </location>
</feature>
<protein>
    <submittedName>
        <fullName evidence="6">Uncharacterized protein</fullName>
    </submittedName>
</protein>
<evidence type="ECO:0000256" key="2">
    <source>
        <dbReference type="SAM" id="Phobius"/>
    </source>
</evidence>
<proteinExistence type="predicted"/>
<feature type="domain" description="SpaA-like prealbumin fold" evidence="5">
    <location>
        <begin position="564"/>
        <end position="676"/>
    </location>
</feature>
<feature type="domain" description="DUF5979" evidence="4">
    <location>
        <begin position="684"/>
        <end position="788"/>
    </location>
</feature>
<sequence>MAPQPTGSPAGKQSAGTRLAAVLVSVALVLMTAVGAFVLPQTTPPAQAATEQTAGVTLNITSNRGMIGASYANNAKDDTTNQDNDWACFRWTTYFDGSRACTQYQKDTIRYGLIQGKSAYSGSPERSSMTQQFWVTGAQKAQDMWSYVARGVPYKGRLGTYIQVDTQSSIGFQANNPTTVQANEPFLIGTMRHNNYPISTENTWLHSSLSLDFNGVTEEFPFVQEETSNNTYTMVVKNTDNHGTAKSVDWSYCGRGLSGYYYEYTYTNGVQGSAVCFQNVPDGGDYDLYTDSNYYTYKDGNANQTPASDDQVTIQKVNSENIVIVKDGVPYRLKLLGFYNNGTSQKCSATPTGGAGDTVTYFRTKEGQDTFGCLYGEFEQERYVTITKKTTADANSQNVTVPAFSFTTDADSQASYFYDNHVTNDTSLFAGATKQIDGVHAGFINDNAFTNTLKPTTAAGSGGTDDYDLANGKQTGQDAYYAFGVGSSGFKITEQNPDTSANRTKSGWKLTDITCVNGKGEDVAVSTNLNAGSVDFSKVGAVTDAKAVPIRCTFTNRYEAKSTLTLKKAVSGGTAAASSWTLTGTGTDAVTSKTVVSGAGNSDQVTSAVVPSGDYSLTEALNNQNVYGYELTGLTCRNAAGTVLTMTNADGDATNLAEKVTLAPDANVTCTFTNTYKTGRIAARKVLTGSTEGLKDDGQTFDFTYTCNSGQTGDITGVKAGGDAVLASAAIPIGATCSITEKDASIAASRLVNSSYKWATPTYSTPVTVTSANTATAPAVLTVTNTITQDTGVLQLAKTVKPDNGVQAGYTGGTTRTFPLTYTCTLDGQTVAQGTKDVTANGQSVQVEVPAGAACTVTEPKQTVQAGDFSASYYDWSTTTYTGNGTTVGEGETKSITVTNTYKIVTVPLTVKKTVVGPGGTQASPGTSGYLSSAADYEFTVTYTCGPVTGTLKVKNGQTATVQVPRQTSCLISEDTSSLSEDALSADFDWDTAQTRYEDTNGAALASQSVAVGTTGGAGVVVNPTKRSFGGIAIAKTVTDTTGLTSDARFTYSVQCYAPGVDPQNPGGAQTTYTNDAVTIALGEVWRMPEDTVPAGSNCLVTETSPTAGTSDGFTDSSYAWTTTSWRIQYGQEHNNTGDTGRSTVITAHAKSTTDKDHPYPRVTFTNNFERKYVTLQVSKMIDLSKVDLTSIDAQTYTGTFTCYLGSEAMLGTWSQSRDGGTGQDGVATLTLTTNGQGIDQTSADTLTLFRGSWCQVQEDSPSARPYAADAHYIWGAPSISPGTVTWPQDQTAQTVIVTNPVQKTEANLLISKAVSGGEEGSQFETGTTFDFQYQCWTDATKAEKVTVNGVTAEGTRSITAGTTAELADVTLPAGAYCELFETTGAKHGIKMDPWIWDPVKYTNATSTGETRSVGQGADAVTTPVVAVTVPADGSSVTVQANNHLNNRLTEVKVSKVVTDETAGLASDVTFTFNLTCTPEPGSLVAGYSGTVQATVPKGSTTATVSTGKLVPVGQHCSVTESPASGGLVDDSYAWGTPTYAEVTHGEGKTPAVVTADIDGAAELKVTNPIKRVYGAVGLVKSIAGEGAAASQGRTATYSGTFTCTYNGAAVTAVGTGTWTVTGPGRATVKAEDGTDLSTGNSLLPLGSVCAPSGESINGAPNTDDPQYRWENGDGAPAYGTATVHAEARADMTVTNTVEQKHVPAELSKTVVDENGNVTTDILKDATQSFAITVQCAPDLAFDNMVTVHRELASGQTYDRDVPSGWFCRMSEDSPSDDWLKDSSYTWKTPTITVLNGDTPLAAVDGQPGVYQLTDDVTDLKVQVTNSVDRVTGPISLTKSLTPQAQGAVKDATAAFNGRYTCTYAGATISAGTWSAAPGGTATFTEDAVYLLDSWTPARNGVDATGGLPLTTSCSFNETAPTSDSLKNASWAWTPPVLDRGTADTPVTITSTTGAHTVTVTNDVTQVYSTLKVVKDLSEDTNVASIADGSSVGVQLVCTDPNGGRDIAQSFGLNARGNTANAADPTLSTVTVDGTVQTVNGTQVTTVHVPAGAACTIAEDTLFTKIEKPDSSQLADTSWAWDTETYTSQLGSAAPVTQDGTWSVATSADEVLTLTVTNRTHRVYGSVDVEKIVPDATTTDTNTYAGRWTCTDEAGATYSGAWTRVGSGSASLQSDQDYDGDGVRNNHVPVGSSCTVTETDRPDQPNASDPSYEWMTALADVPVGAVNNAVDATHSKVATTGSNASLTVTNDQTRHFGSFTITKQVAGATDGADADGKYAVNYTCTSRSGESVSGLVWLKAGAENTVTVGDASVTGDDLVVDDKHSNIPLGSNCFLYEMPPGSAYEGVTAPVNLTDPSSFTWRTSIEYYATNASGDGDQDSEVSNSGYSFVISAGGTDTTVVNTVDAIAQVEKTFTGTTQHLDANGAWDGTWDVAYTIKVTNPSTKAALSYGLVDTPSAPEKNTINSVTWTGPDRTSHVVGSADEPVEAGTAITMVSKLPEGATRIAGKWYTKDGAELVVRIPEGFTDDDKDGVYTKDGETTTYALDPRAQLAASAENAPSVHEYTVVLNVKAAEDGTGVAKPSDAACTAEAPGSSVDTIHNQADVTTNEATRTSEACGDIPDSPTFSVTKTNAGSDTVVSNGKGADGTFSYTSTYTVTVTNTSTTASKIFNDVTDALTLPTGATLTAATVKEGDGSATNLTPLDPSSWTLAKAGSGSELAAGTKDANGNVTGGGTRTFVVTVTFEVDPATTGYDAAAYQCAGNATDGYTAGIVNTAAMDEDTTTGDDTACQSLTPRLNVVKTIAEGDNGGLTGAATFDVTYTITATNDGALAQSTGELTDTPAFAAGLTINAVKVATTKDGLDTATAATAENGAYKLTDGVVVDPGASTVFYVRANVTLNTAATGYSAANLACQTGGDGTYTTGHGLFNTVAMTNEAADASKTDNIACGPVGPRTITIFKTGTQPNGQANADGSYPLAGATFAIYDADPTATDFDGRQPVQTLANPDGTLTSFTTETLELGKTYWLVETKAPTGHNLLPTPVAFTLGKDDSGLTTITLVSGQNLGSTSITVANATGGDSPVAASISVKDTETGTLPLSGGNGIGVHVIWAAMLLAGSLGLVALNKTSRRKVRVRA</sequence>
<accession>A0A0X8JEP6</accession>
<keyword evidence="2" id="KW-0472">Membrane</keyword>
<gene>
    <name evidence="6" type="ORF">AXF14_05615</name>
</gene>
<dbReference type="Proteomes" id="UP000065220">
    <property type="component" value="Chromosome"/>
</dbReference>
<dbReference type="Pfam" id="PF19407">
    <property type="entry name" value="DUF5979"/>
    <property type="match status" value="10"/>
</dbReference>
<feature type="transmembrane region" description="Helical" evidence="2">
    <location>
        <begin position="3103"/>
        <end position="3123"/>
    </location>
</feature>
<dbReference type="EMBL" id="CP014228">
    <property type="protein sequence ID" value="AMD87162.1"/>
    <property type="molecule type" value="Genomic_DNA"/>
</dbReference>
<dbReference type="OrthoDB" id="3732843at2"/>
<dbReference type="Pfam" id="PF17802">
    <property type="entry name" value="SpaA"/>
    <property type="match status" value="1"/>
</dbReference>
<dbReference type="RefSeq" id="WP_067941547.1">
    <property type="nucleotide sequence ID" value="NZ_CP014228.1"/>
</dbReference>
<dbReference type="Pfam" id="PF24514">
    <property type="entry name" value="SpaA_4"/>
    <property type="match status" value="1"/>
</dbReference>
<dbReference type="InterPro" id="IPR013783">
    <property type="entry name" value="Ig-like_fold"/>
</dbReference>
<dbReference type="InterPro" id="IPR055371">
    <property type="entry name" value="SpaA_PFL_dom_4"/>
</dbReference>
<feature type="domain" description="DUF5979" evidence="4">
    <location>
        <begin position="1452"/>
        <end position="1568"/>
    </location>
</feature>
<evidence type="ECO:0000256" key="1">
    <source>
        <dbReference type="SAM" id="MobiDB-lite"/>
    </source>
</evidence>
<feature type="domain" description="DUF5979" evidence="4">
    <location>
        <begin position="795"/>
        <end position="903"/>
    </location>
</feature>
<feature type="domain" description="DUF5979" evidence="4">
    <location>
        <begin position="1835"/>
        <end position="1965"/>
    </location>
</feature>
<feature type="domain" description="DUF5979" evidence="4">
    <location>
        <begin position="1311"/>
        <end position="1443"/>
    </location>
</feature>
<keyword evidence="2" id="KW-1133">Transmembrane helix</keyword>
<feature type="domain" description="DUF5979" evidence="4">
    <location>
        <begin position="2128"/>
        <end position="2251"/>
    </location>
</feature>
<keyword evidence="7" id="KW-1185">Reference proteome</keyword>
<feature type="domain" description="SpaA-like prealbumin fold" evidence="3">
    <location>
        <begin position="2971"/>
        <end position="3051"/>
    </location>
</feature>
<feature type="domain" description="DUF5979" evidence="4">
    <location>
        <begin position="1177"/>
        <end position="1300"/>
    </location>
</feature>